<evidence type="ECO:0000313" key="2">
    <source>
        <dbReference type="EMBL" id="PYH68571.1"/>
    </source>
</evidence>
<sequence>MLFSNPVMTLGAVYSPSCICFLCHSFPHICLSYFYLLFLRPDRVLMAGVPCSWAGLGKCDGDAWIASVQLSLILWPRLIIDMAVTRMVPVVEDRDVMT</sequence>
<keyword evidence="1" id="KW-1133">Transmembrane helix</keyword>
<accession>A0A319B9H9</accession>
<name>A0A319B9H9_ASPVC</name>
<keyword evidence="1" id="KW-0472">Membrane</keyword>
<dbReference type="GeneID" id="37217589"/>
<dbReference type="Proteomes" id="UP000248405">
    <property type="component" value="Unassembled WGS sequence"/>
</dbReference>
<proteinExistence type="predicted"/>
<protein>
    <submittedName>
        <fullName evidence="2">Uncharacterized protein</fullName>
    </submittedName>
</protein>
<dbReference type="EMBL" id="KZ821626">
    <property type="protein sequence ID" value="PYH68571.1"/>
    <property type="molecule type" value="Genomic_DNA"/>
</dbReference>
<gene>
    <name evidence="2" type="ORF">BO88DRAFT_59764</name>
</gene>
<keyword evidence="1" id="KW-0812">Transmembrane</keyword>
<evidence type="ECO:0000313" key="3">
    <source>
        <dbReference type="Proteomes" id="UP000248405"/>
    </source>
</evidence>
<dbReference type="RefSeq" id="XP_025562365.1">
    <property type="nucleotide sequence ID" value="XM_025712997.1"/>
</dbReference>
<evidence type="ECO:0000256" key="1">
    <source>
        <dbReference type="SAM" id="Phobius"/>
    </source>
</evidence>
<dbReference type="AlphaFoldDB" id="A0A319B9H9"/>
<organism evidence="2 3">
    <name type="scientific">Aspergillus vadensis (strain CBS 113365 / IMI 142717 / IBT 24658)</name>
    <dbReference type="NCBI Taxonomy" id="1448311"/>
    <lineage>
        <taxon>Eukaryota</taxon>
        <taxon>Fungi</taxon>
        <taxon>Dikarya</taxon>
        <taxon>Ascomycota</taxon>
        <taxon>Pezizomycotina</taxon>
        <taxon>Eurotiomycetes</taxon>
        <taxon>Eurotiomycetidae</taxon>
        <taxon>Eurotiales</taxon>
        <taxon>Aspergillaceae</taxon>
        <taxon>Aspergillus</taxon>
        <taxon>Aspergillus subgen. Circumdati</taxon>
    </lineage>
</organism>
<reference evidence="2" key="1">
    <citation type="submission" date="2016-12" db="EMBL/GenBank/DDBJ databases">
        <title>The genomes of Aspergillus section Nigri reveals drivers in fungal speciation.</title>
        <authorList>
            <consortium name="DOE Joint Genome Institute"/>
            <person name="Vesth T.C."/>
            <person name="Nybo J."/>
            <person name="Theobald S."/>
            <person name="Brandl J."/>
            <person name="Frisvad J.C."/>
            <person name="Nielsen K.F."/>
            <person name="Lyhne E.K."/>
            <person name="Kogle M.E."/>
            <person name="Kuo A."/>
            <person name="Riley R."/>
            <person name="Clum A."/>
            <person name="Nolan M."/>
            <person name="Lipzen A."/>
            <person name="Salamov A."/>
            <person name="Henrissat B."/>
            <person name="Wiebenga A."/>
            <person name="De Vries R.P."/>
            <person name="Grigoriev I.V."/>
            <person name="Mortensen U.H."/>
            <person name="Andersen M.R."/>
            <person name="Baker S.E."/>
        </authorList>
    </citation>
    <scope>NUCLEOTIDE SEQUENCE [LARGE SCALE GENOMIC DNA]</scope>
    <source>
        <strain evidence="2">CBS 113365</strain>
    </source>
</reference>
<feature type="transmembrane region" description="Helical" evidence="1">
    <location>
        <begin position="12"/>
        <end position="36"/>
    </location>
</feature>
<keyword evidence="3" id="KW-1185">Reference proteome</keyword>